<feature type="region of interest" description="Disordered" evidence="2">
    <location>
        <begin position="319"/>
        <end position="361"/>
    </location>
</feature>
<feature type="coiled-coil region" evidence="1">
    <location>
        <begin position="110"/>
        <end position="137"/>
    </location>
</feature>
<dbReference type="AlphaFoldDB" id="A0A194QMF8"/>
<accession>A0A194QMF8</accession>
<protein>
    <recommendedName>
        <fullName evidence="3">DUF4795 domain-containing protein</fullName>
    </recommendedName>
</protein>
<dbReference type="EMBL" id="KQ458880">
    <property type="protein sequence ID" value="KPJ04656.1"/>
    <property type="molecule type" value="Genomic_DNA"/>
</dbReference>
<dbReference type="PANTHER" id="PTHR47080">
    <property type="entry name" value="CHROMOSOME 16 OPEN READING FRAME 96"/>
    <property type="match status" value="1"/>
</dbReference>
<feature type="domain" description="DUF4795" evidence="3">
    <location>
        <begin position="139"/>
        <end position="335"/>
    </location>
</feature>
<keyword evidence="1" id="KW-0175">Coiled coil</keyword>
<dbReference type="PANTHER" id="PTHR47080:SF1">
    <property type="entry name" value="CHROMOSOME 16 OPEN READING FRAME 96"/>
    <property type="match status" value="1"/>
</dbReference>
<reference evidence="4 5" key="1">
    <citation type="journal article" date="2015" name="Nat. Commun.">
        <title>Outbred genome sequencing and CRISPR/Cas9 gene editing in butterflies.</title>
        <authorList>
            <person name="Li X."/>
            <person name="Fan D."/>
            <person name="Zhang W."/>
            <person name="Liu G."/>
            <person name="Zhang L."/>
            <person name="Zhao L."/>
            <person name="Fang X."/>
            <person name="Chen L."/>
            <person name="Dong Y."/>
            <person name="Chen Y."/>
            <person name="Ding Y."/>
            <person name="Zhao R."/>
            <person name="Feng M."/>
            <person name="Zhu Y."/>
            <person name="Feng Y."/>
            <person name="Jiang X."/>
            <person name="Zhu D."/>
            <person name="Xiang H."/>
            <person name="Feng X."/>
            <person name="Li S."/>
            <person name="Wang J."/>
            <person name="Zhang G."/>
            <person name="Kronforst M.R."/>
            <person name="Wang W."/>
        </authorList>
    </citation>
    <scope>NUCLEOTIDE SEQUENCE [LARGE SCALE GENOMIC DNA]</scope>
    <source>
        <strain evidence="4">Ya'a_city_454_Px</strain>
        <tissue evidence="4">Whole body</tissue>
    </source>
</reference>
<feature type="compositionally biased region" description="Pro residues" evidence="2">
    <location>
        <begin position="322"/>
        <end position="346"/>
    </location>
</feature>
<feature type="compositionally biased region" description="Basic and acidic residues" evidence="2">
    <location>
        <begin position="351"/>
        <end position="360"/>
    </location>
</feature>
<evidence type="ECO:0000256" key="1">
    <source>
        <dbReference type="SAM" id="Coils"/>
    </source>
</evidence>
<proteinExistence type="predicted"/>
<dbReference type="Pfam" id="PF16043">
    <property type="entry name" value="DUF4795"/>
    <property type="match status" value="1"/>
</dbReference>
<dbReference type="InterPro" id="IPR032013">
    <property type="entry name" value="DUF4795"/>
</dbReference>
<dbReference type="STRING" id="66420.A0A194QMF8"/>
<sequence length="388" mass="43029">MRWKVTKKWTNEKRCKQVGKISDHATDFLTPLFTRSDIVTALKKQMSFDIQQITSKANAAADNAIKTAQFVAEKLEPAMGMAERINVLRLLVADYADQLNGFDAGLSTQMQGFQEQMNQMRSELKSGLEQLAAVNNNTEAIALAELTARYEDMVVGLDDVNTTHQALYTVQTKLSDELRNLVESVEMLRDQKSDRDEVLDALRDKADISRLAGLLTEEKFAEARAELERMLDICQDKFKRQDKTWIRALEDIERALETKAGQTELMSGRQDVETRLQELHDLLQRLEEQLGDPIAALLMRRLGRGAVCGACGTSALMTPGVPAQPPELPALPTSRPPPPAARPPPSAADADATHTYHMEEELQPCVECNELLEPRKDAAGGEEGAGDA</sequence>
<feature type="region of interest" description="Disordered" evidence="2">
    <location>
        <begin position="369"/>
        <end position="388"/>
    </location>
</feature>
<evidence type="ECO:0000259" key="3">
    <source>
        <dbReference type="Pfam" id="PF16043"/>
    </source>
</evidence>
<dbReference type="Proteomes" id="UP000053268">
    <property type="component" value="Unassembled WGS sequence"/>
</dbReference>
<keyword evidence="5" id="KW-1185">Reference proteome</keyword>
<evidence type="ECO:0000256" key="2">
    <source>
        <dbReference type="SAM" id="MobiDB-lite"/>
    </source>
</evidence>
<gene>
    <name evidence="4" type="ORF">RR46_03267</name>
</gene>
<evidence type="ECO:0000313" key="4">
    <source>
        <dbReference type="EMBL" id="KPJ04656.1"/>
    </source>
</evidence>
<evidence type="ECO:0000313" key="5">
    <source>
        <dbReference type="Proteomes" id="UP000053268"/>
    </source>
</evidence>
<organism evidence="4 5">
    <name type="scientific">Papilio xuthus</name>
    <name type="common">Asian swallowtail butterfly</name>
    <dbReference type="NCBI Taxonomy" id="66420"/>
    <lineage>
        <taxon>Eukaryota</taxon>
        <taxon>Metazoa</taxon>
        <taxon>Ecdysozoa</taxon>
        <taxon>Arthropoda</taxon>
        <taxon>Hexapoda</taxon>
        <taxon>Insecta</taxon>
        <taxon>Pterygota</taxon>
        <taxon>Neoptera</taxon>
        <taxon>Endopterygota</taxon>
        <taxon>Lepidoptera</taxon>
        <taxon>Glossata</taxon>
        <taxon>Ditrysia</taxon>
        <taxon>Papilionoidea</taxon>
        <taxon>Papilionidae</taxon>
        <taxon>Papilioninae</taxon>
        <taxon>Papilio</taxon>
    </lineage>
</organism>
<name>A0A194QMF8_PAPXU</name>